<dbReference type="OrthoDB" id="1106996at2759"/>
<organism evidence="1 2">
    <name type="scientific">Arabidopsis suecica</name>
    <name type="common">Swedish thale-cress</name>
    <name type="synonym">Cardaminopsis suecica</name>
    <dbReference type="NCBI Taxonomy" id="45249"/>
    <lineage>
        <taxon>Eukaryota</taxon>
        <taxon>Viridiplantae</taxon>
        <taxon>Streptophyta</taxon>
        <taxon>Embryophyta</taxon>
        <taxon>Tracheophyta</taxon>
        <taxon>Spermatophyta</taxon>
        <taxon>Magnoliopsida</taxon>
        <taxon>eudicotyledons</taxon>
        <taxon>Gunneridae</taxon>
        <taxon>Pentapetalae</taxon>
        <taxon>rosids</taxon>
        <taxon>malvids</taxon>
        <taxon>Brassicales</taxon>
        <taxon>Brassicaceae</taxon>
        <taxon>Camelineae</taxon>
        <taxon>Arabidopsis</taxon>
    </lineage>
</organism>
<gene>
    <name evidence="1" type="ORF">ISN44_As12g034890</name>
</gene>
<proteinExistence type="predicted"/>
<reference evidence="1 2" key="1">
    <citation type="submission" date="2020-12" db="EMBL/GenBank/DDBJ databases">
        <title>Concerted genomic and epigenomic changes stabilize Arabidopsis allopolyploids.</title>
        <authorList>
            <person name="Chen Z."/>
        </authorList>
    </citation>
    <scope>NUCLEOTIDE SEQUENCE [LARGE SCALE GENOMIC DNA]</scope>
    <source>
        <strain evidence="1">As9502</strain>
        <tissue evidence="1">Leaf</tissue>
    </source>
</reference>
<accession>A0A8T1YQK2</accession>
<dbReference type="Proteomes" id="UP000694251">
    <property type="component" value="Chromosome 12"/>
</dbReference>
<sequence>MLPRRYREYEGSIYGSYFAKYYLTKRGPVLDSVCPLTYALDRPRQQHRWEEYINPLRMRLQLQTYWVMATSS</sequence>
<protein>
    <submittedName>
        <fullName evidence="1">Uncharacterized protein</fullName>
    </submittedName>
</protein>
<dbReference type="AlphaFoldDB" id="A0A8T1YQK2"/>
<evidence type="ECO:0000313" key="2">
    <source>
        <dbReference type="Proteomes" id="UP000694251"/>
    </source>
</evidence>
<dbReference type="EMBL" id="JAEFBJ010000012">
    <property type="protein sequence ID" value="KAG7548299.1"/>
    <property type="molecule type" value="Genomic_DNA"/>
</dbReference>
<keyword evidence="2" id="KW-1185">Reference proteome</keyword>
<comment type="caution">
    <text evidence="1">The sequence shown here is derived from an EMBL/GenBank/DDBJ whole genome shotgun (WGS) entry which is preliminary data.</text>
</comment>
<name>A0A8T1YQK2_ARASU</name>
<evidence type="ECO:0000313" key="1">
    <source>
        <dbReference type="EMBL" id="KAG7548299.1"/>
    </source>
</evidence>